<keyword evidence="2" id="KW-1185">Reference proteome</keyword>
<comment type="caution">
    <text evidence="1">The sequence shown here is derived from an EMBL/GenBank/DDBJ whole genome shotgun (WGS) entry which is preliminary data.</text>
</comment>
<organism evidence="1 2">
    <name type="scientific">Diversispora eburnea</name>
    <dbReference type="NCBI Taxonomy" id="1213867"/>
    <lineage>
        <taxon>Eukaryota</taxon>
        <taxon>Fungi</taxon>
        <taxon>Fungi incertae sedis</taxon>
        <taxon>Mucoromycota</taxon>
        <taxon>Glomeromycotina</taxon>
        <taxon>Glomeromycetes</taxon>
        <taxon>Diversisporales</taxon>
        <taxon>Diversisporaceae</taxon>
        <taxon>Diversispora</taxon>
    </lineage>
</organism>
<dbReference type="Proteomes" id="UP000789706">
    <property type="component" value="Unassembled WGS sequence"/>
</dbReference>
<dbReference type="AlphaFoldDB" id="A0A9N8VZG5"/>
<dbReference type="EMBL" id="CAJVPK010000181">
    <property type="protein sequence ID" value="CAG8468493.1"/>
    <property type="molecule type" value="Genomic_DNA"/>
</dbReference>
<gene>
    <name evidence="1" type="ORF">DEBURN_LOCUS3042</name>
</gene>
<name>A0A9N8VZG5_9GLOM</name>
<accession>A0A9N8VZG5</accession>
<evidence type="ECO:0000313" key="1">
    <source>
        <dbReference type="EMBL" id="CAG8468493.1"/>
    </source>
</evidence>
<protein>
    <submittedName>
        <fullName evidence="1">8408_t:CDS:1</fullName>
    </submittedName>
</protein>
<sequence length="45" mass="5218">MTEISDGKHPQLERPLCAKRTPQFIDIDPLKRPLTDDLRSTFAYC</sequence>
<reference evidence="1" key="1">
    <citation type="submission" date="2021-06" db="EMBL/GenBank/DDBJ databases">
        <authorList>
            <person name="Kallberg Y."/>
            <person name="Tangrot J."/>
            <person name="Rosling A."/>
        </authorList>
    </citation>
    <scope>NUCLEOTIDE SEQUENCE</scope>
    <source>
        <strain evidence="1">AZ414A</strain>
    </source>
</reference>
<evidence type="ECO:0000313" key="2">
    <source>
        <dbReference type="Proteomes" id="UP000789706"/>
    </source>
</evidence>
<proteinExistence type="predicted"/>